<dbReference type="GO" id="GO:0005743">
    <property type="term" value="C:mitochondrial inner membrane"/>
    <property type="evidence" value="ECO:0007669"/>
    <property type="project" value="TreeGrafter"/>
</dbReference>
<dbReference type="InterPro" id="IPR017871">
    <property type="entry name" value="ABC_transporter-like_CS"/>
</dbReference>
<dbReference type="InterPro" id="IPR003439">
    <property type="entry name" value="ABC_transporter-like_ATP-bd"/>
</dbReference>
<dbReference type="GO" id="GO:0090374">
    <property type="term" value="P:oligopeptide export from mitochondrion"/>
    <property type="evidence" value="ECO:0007669"/>
    <property type="project" value="TreeGrafter"/>
</dbReference>
<feature type="domain" description="ABC transporter" evidence="12">
    <location>
        <begin position="406"/>
        <end position="734"/>
    </location>
</feature>
<feature type="transmembrane region" description="Helical" evidence="11">
    <location>
        <begin position="353"/>
        <end position="374"/>
    </location>
</feature>
<feature type="transmembrane region" description="Helical" evidence="11">
    <location>
        <begin position="1049"/>
        <end position="1071"/>
    </location>
</feature>
<feature type="domain" description="ABC transmembrane type-1" evidence="13">
    <location>
        <begin position="905"/>
        <end position="1191"/>
    </location>
</feature>
<keyword evidence="15" id="KW-1185">Reference proteome</keyword>
<accession>A0AAN6GAN4</accession>
<dbReference type="InterPro" id="IPR003593">
    <property type="entry name" value="AAA+_ATPase"/>
</dbReference>
<dbReference type="Pfam" id="PF00664">
    <property type="entry name" value="ABC_membrane"/>
    <property type="match status" value="2"/>
</dbReference>
<evidence type="ECO:0008006" key="16">
    <source>
        <dbReference type="Google" id="ProtNLM"/>
    </source>
</evidence>
<keyword evidence="5" id="KW-0677">Repeat</keyword>
<feature type="transmembrane region" description="Helical" evidence="11">
    <location>
        <begin position="201"/>
        <end position="220"/>
    </location>
</feature>
<feature type="transmembrane region" description="Helical" evidence="11">
    <location>
        <begin position="226"/>
        <end position="246"/>
    </location>
</feature>
<evidence type="ECO:0000256" key="4">
    <source>
        <dbReference type="ARBA" id="ARBA00022692"/>
    </source>
</evidence>
<dbReference type="SUPFAM" id="SSF52540">
    <property type="entry name" value="P-loop containing nucleoside triphosphate hydrolases"/>
    <property type="match status" value="2"/>
</dbReference>
<feature type="domain" description="ABC transmembrane type-1" evidence="13">
    <location>
        <begin position="81"/>
        <end position="369"/>
    </location>
</feature>
<feature type="region of interest" description="Disordered" evidence="10">
    <location>
        <begin position="481"/>
        <end position="518"/>
    </location>
</feature>
<dbReference type="FunFam" id="3.40.50.300:FF:000913">
    <property type="entry name" value="ABC multidrug transporter SitT"/>
    <property type="match status" value="1"/>
</dbReference>
<dbReference type="InterPro" id="IPR036640">
    <property type="entry name" value="ABC1_TM_sf"/>
</dbReference>
<dbReference type="PANTHER" id="PTHR43394:SF11">
    <property type="entry name" value="ATP-BINDING CASSETTE TRANSPORTER"/>
    <property type="match status" value="1"/>
</dbReference>
<keyword evidence="7" id="KW-0067">ATP-binding</keyword>
<dbReference type="CDD" id="cd18577">
    <property type="entry name" value="ABC_6TM_Pgp_ABCB1_D1_like"/>
    <property type="match status" value="1"/>
</dbReference>
<feature type="transmembrane region" description="Helical" evidence="11">
    <location>
        <begin position="311"/>
        <end position="333"/>
    </location>
</feature>
<sequence length="1506" mass="163351">MTDSTPSPPASDMMNTASLSPKEEEQEKAGAPSEIAPPRAAERLIRHESNAPLFLYLFSFADRFPPHSFIDFCTHPYTLYAIGALSAVLSSATIPALDLNYGYWVNAVSSVDISSAERTYISNRTAGISAGLGLANCIFTTIYFTTFSLAAEKLATSVREIYVAAILAQDVSYFDVHGPGEVASRISKNANQVRVGFGEKMAYLTYGISNLVVALCFAFARSWRIAIIVYGIIPLTAAIFAVLGVLSERIGAPASVMEDRVASFIEQMLASPRVVQAFSMQAALIDRLESAMLNPLRLFGRRRAAIRGAEVATLFFLVFCGYSIFFAWGAFMISHGYTTVGASTTAFWSAINSLFGLSNILPHIPGIINAFLSLQTLRTTIERRPKIDVRDKGGDTLAPGSFEPSFELKNVTFAYAARPSHASLRDVSLKIEPGKMTALVGPSGSGKSTIASLLIREADPETSNVITEDDAVLMASIAASKEKEQAERDKPRKLLEKKGSGKDDKDDEKEKQPVEPDVENVDRVKGHGIVSFAGRDVRSLNLKWLRSQVAVVQQHPQLFTGTVFANVAAGLTSTPYEWRDEGKAESDFSPEERERYAAARAKVQAALEKAQAWEFVQRLPQGVDTVISGGRTGVLSGGQRQRVAIARALVSEPLMLCLDEATSALDSSSEERIRLMLEEEQRTRGMTVVTIAHRLSTIEKADRILVVDKGQIVDDGTHEELMLPGRPNRVYREMVSRQRALAEGDEAAADDDDDGGEMNAFIGAGTETESIDALTRVAASQYDTNIASTRSDGAGLGGAGGAAPNPTLGSSALALASDPHSPLQRMHSRWANMPAAHHDAGAPSSSSSTAAATRKAMRRRYRAAALNGGMTAVPAPAPLPRDMRTVKRLFRTLWQRARPQWSFFAIGCLASIVMGVAFPVISWMTGHGIAALGLPDPVQLRSEAYKWSLLLLLVAVIVLLSASMQGWYLEVASDRTLRLFQRDALAALLAQESGFFDAQDQASGGLTAALTSHPSNIGTAFGVLFGQMLMSVVNILGSVLLAFVLNWRLAAVGLSPLVIVAVCAYANVVFLERYETMATKPVESASAFMSEQIDGIRTVAALGQQEAVLHAFRLKNHRMRHRVRFLLVGAFGYSMNTAAMLFIAALIFYWAGVLLNRGNANTVEIFGGLEAVIVGSFSLMRFASLIPDYARAISSLRVLTEWLERVPKIAKYVLVTPSDGRSVISAGNKDKHPTGSEDDDENEDESKKDGNANSKMPFEDVPQDIVFSQVEMRYPQRPDHPALRSLDLTIKAGETTAFVGTSGSGKSSCLNLLSRFYDPSAGSITCGGVDIRAIPLEEWRSRAALVSQDPVLYEGSVRWNLTLGALNPESVSDEEIRFACEQACILDFILSLPAGFDEDLGMRGMNLSGGQKQRLCIARALLRRPEILLLDEATSALDATSEATVQLALERASKGRTTVVIAHRLSTIRKADRIHVVEDGRIVESGTHAELLAKRGRYLELIEAQL</sequence>
<dbReference type="InterPro" id="IPR039421">
    <property type="entry name" value="Type_1_exporter"/>
</dbReference>
<evidence type="ECO:0000313" key="15">
    <source>
        <dbReference type="Proteomes" id="UP001176521"/>
    </source>
</evidence>
<evidence type="ECO:0000256" key="11">
    <source>
        <dbReference type="SAM" id="Phobius"/>
    </source>
</evidence>
<protein>
    <recommendedName>
        <fullName evidence="16">Leptomycin B resistance protein pmd1</fullName>
    </recommendedName>
</protein>
<gene>
    <name evidence="14" type="ORF">OC842_004037</name>
</gene>
<dbReference type="GO" id="GO:0016887">
    <property type="term" value="F:ATP hydrolysis activity"/>
    <property type="evidence" value="ECO:0007669"/>
    <property type="project" value="InterPro"/>
</dbReference>
<dbReference type="CDD" id="cd18578">
    <property type="entry name" value="ABC_6TM_Pgp_ABCB1_D2_like"/>
    <property type="match status" value="1"/>
</dbReference>
<feature type="transmembrane region" description="Helical" evidence="11">
    <location>
        <begin position="944"/>
        <end position="969"/>
    </location>
</feature>
<dbReference type="PANTHER" id="PTHR43394">
    <property type="entry name" value="ATP-DEPENDENT PERMEASE MDL1, MITOCHONDRIAL"/>
    <property type="match status" value="1"/>
</dbReference>
<dbReference type="Gene3D" id="1.20.1560.10">
    <property type="entry name" value="ABC transporter type 1, transmembrane domain"/>
    <property type="match status" value="3"/>
</dbReference>
<evidence type="ECO:0000256" key="3">
    <source>
        <dbReference type="ARBA" id="ARBA00022448"/>
    </source>
</evidence>
<dbReference type="InterPro" id="IPR011527">
    <property type="entry name" value="ABC1_TM_dom"/>
</dbReference>
<proteinExistence type="inferred from homology"/>
<keyword evidence="6" id="KW-0547">Nucleotide-binding</keyword>
<evidence type="ECO:0000256" key="5">
    <source>
        <dbReference type="ARBA" id="ARBA00022737"/>
    </source>
</evidence>
<dbReference type="PROSITE" id="PS50929">
    <property type="entry name" value="ABC_TM1F"/>
    <property type="match status" value="2"/>
</dbReference>
<dbReference type="Pfam" id="PF00005">
    <property type="entry name" value="ABC_tran"/>
    <property type="match status" value="3"/>
</dbReference>
<comment type="caution">
    <text evidence="14">The sequence shown here is derived from an EMBL/GenBank/DDBJ whole genome shotgun (WGS) entry which is preliminary data.</text>
</comment>
<comment type="subcellular location">
    <subcellularLocation>
        <location evidence="1">Membrane</location>
        <topology evidence="1">Multi-pass membrane protein</topology>
    </subcellularLocation>
</comment>
<feature type="transmembrane region" description="Helical" evidence="11">
    <location>
        <begin position="1125"/>
        <end position="1151"/>
    </location>
</feature>
<evidence type="ECO:0000256" key="7">
    <source>
        <dbReference type="ARBA" id="ARBA00022840"/>
    </source>
</evidence>
<dbReference type="GO" id="GO:0015421">
    <property type="term" value="F:ABC-type oligopeptide transporter activity"/>
    <property type="evidence" value="ECO:0007669"/>
    <property type="project" value="TreeGrafter"/>
</dbReference>
<comment type="similarity">
    <text evidence="2">Belongs to the ABC transporter superfamily. ABCB family. Multidrug resistance exporter (TC 3.A.1.201) subfamily.</text>
</comment>
<evidence type="ECO:0000256" key="9">
    <source>
        <dbReference type="ARBA" id="ARBA00023136"/>
    </source>
</evidence>
<keyword evidence="9 11" id="KW-0472">Membrane</keyword>
<reference evidence="14" key="1">
    <citation type="journal article" date="2023" name="PhytoFront">
        <title>Draft Genome Resources of Seven Strains of Tilletia horrida, Causal Agent of Kernel Smut of Rice.</title>
        <authorList>
            <person name="Khanal S."/>
            <person name="Antony Babu S."/>
            <person name="Zhou X.G."/>
        </authorList>
    </citation>
    <scope>NUCLEOTIDE SEQUENCE</scope>
    <source>
        <strain evidence="14">TX3</strain>
    </source>
</reference>
<evidence type="ECO:0000256" key="8">
    <source>
        <dbReference type="ARBA" id="ARBA00022989"/>
    </source>
</evidence>
<dbReference type="Gene3D" id="3.40.50.300">
    <property type="entry name" value="P-loop containing nucleotide triphosphate hydrolases"/>
    <property type="match status" value="2"/>
</dbReference>
<evidence type="ECO:0000313" key="14">
    <source>
        <dbReference type="EMBL" id="KAK0530113.1"/>
    </source>
</evidence>
<keyword evidence="4 11" id="KW-0812">Transmembrane</keyword>
<organism evidence="14 15">
    <name type="scientific">Tilletia horrida</name>
    <dbReference type="NCBI Taxonomy" id="155126"/>
    <lineage>
        <taxon>Eukaryota</taxon>
        <taxon>Fungi</taxon>
        <taxon>Dikarya</taxon>
        <taxon>Basidiomycota</taxon>
        <taxon>Ustilaginomycotina</taxon>
        <taxon>Exobasidiomycetes</taxon>
        <taxon>Tilletiales</taxon>
        <taxon>Tilletiaceae</taxon>
        <taxon>Tilletia</taxon>
    </lineage>
</organism>
<name>A0AAN6GAN4_9BASI</name>
<feature type="domain" description="ABC transporter" evidence="12">
    <location>
        <begin position="1265"/>
        <end position="1504"/>
    </location>
</feature>
<dbReference type="PROSITE" id="PS00211">
    <property type="entry name" value="ABC_TRANSPORTER_1"/>
    <property type="match status" value="2"/>
</dbReference>
<dbReference type="SMART" id="SM00382">
    <property type="entry name" value="AAA"/>
    <property type="match status" value="2"/>
</dbReference>
<evidence type="ECO:0000256" key="1">
    <source>
        <dbReference type="ARBA" id="ARBA00004141"/>
    </source>
</evidence>
<keyword evidence="8 11" id="KW-1133">Transmembrane helix</keyword>
<dbReference type="Proteomes" id="UP001176521">
    <property type="component" value="Unassembled WGS sequence"/>
</dbReference>
<keyword evidence="3" id="KW-0813">Transport</keyword>
<dbReference type="CDD" id="cd03249">
    <property type="entry name" value="ABC_MTABC3_MDL1_MDL2"/>
    <property type="match status" value="1"/>
</dbReference>
<dbReference type="SUPFAM" id="SSF90123">
    <property type="entry name" value="ABC transporter transmembrane region"/>
    <property type="match status" value="2"/>
</dbReference>
<feature type="region of interest" description="Disordered" evidence="10">
    <location>
        <begin position="1224"/>
        <end position="1258"/>
    </location>
</feature>
<evidence type="ECO:0000256" key="10">
    <source>
        <dbReference type="SAM" id="MobiDB-lite"/>
    </source>
</evidence>
<evidence type="ECO:0000256" key="2">
    <source>
        <dbReference type="ARBA" id="ARBA00007577"/>
    </source>
</evidence>
<dbReference type="PROSITE" id="PS50893">
    <property type="entry name" value="ABC_TRANSPORTER_2"/>
    <property type="match status" value="2"/>
</dbReference>
<dbReference type="GO" id="GO:0005524">
    <property type="term" value="F:ATP binding"/>
    <property type="evidence" value="ECO:0007669"/>
    <property type="project" value="UniProtKB-KW"/>
</dbReference>
<evidence type="ECO:0000259" key="12">
    <source>
        <dbReference type="PROSITE" id="PS50893"/>
    </source>
</evidence>
<evidence type="ECO:0000256" key="6">
    <source>
        <dbReference type="ARBA" id="ARBA00022741"/>
    </source>
</evidence>
<feature type="transmembrane region" description="Helical" evidence="11">
    <location>
        <begin position="901"/>
        <end position="924"/>
    </location>
</feature>
<evidence type="ECO:0000259" key="13">
    <source>
        <dbReference type="PROSITE" id="PS50929"/>
    </source>
</evidence>
<feature type="region of interest" description="Disordered" evidence="10">
    <location>
        <begin position="1"/>
        <end position="35"/>
    </location>
</feature>
<feature type="transmembrane region" description="Helical" evidence="11">
    <location>
        <begin position="1020"/>
        <end position="1043"/>
    </location>
</feature>
<dbReference type="InterPro" id="IPR027417">
    <property type="entry name" value="P-loop_NTPase"/>
</dbReference>
<dbReference type="EMBL" id="JAPDMQ010000224">
    <property type="protein sequence ID" value="KAK0530113.1"/>
    <property type="molecule type" value="Genomic_DNA"/>
</dbReference>